<protein>
    <submittedName>
        <fullName evidence="1">Uncharacterized protein</fullName>
    </submittedName>
</protein>
<gene>
    <name evidence="1" type="ORF">LIER_34254</name>
</gene>
<dbReference type="Proteomes" id="UP001454036">
    <property type="component" value="Unassembled WGS sequence"/>
</dbReference>
<evidence type="ECO:0000313" key="2">
    <source>
        <dbReference type="Proteomes" id="UP001454036"/>
    </source>
</evidence>
<evidence type="ECO:0000313" key="1">
    <source>
        <dbReference type="EMBL" id="GAA0186966.1"/>
    </source>
</evidence>
<sequence>MAQNSINLVSANWVLWRPNLMNWEWTCLMVSTFLQRARREREGWVWRRVYGGEEEGRKWRGGEGEGEADNMSGDEESNIVWWIFLV</sequence>
<reference evidence="1 2" key="1">
    <citation type="submission" date="2024-01" db="EMBL/GenBank/DDBJ databases">
        <title>The complete chloroplast genome sequence of Lithospermum erythrorhizon: insights into the phylogenetic relationship among Boraginaceae species and the maternal lineages of purple gromwells.</title>
        <authorList>
            <person name="Okada T."/>
            <person name="Watanabe K."/>
        </authorList>
    </citation>
    <scope>NUCLEOTIDE SEQUENCE [LARGE SCALE GENOMIC DNA]</scope>
</reference>
<dbReference type="EMBL" id="BAABME010014207">
    <property type="protein sequence ID" value="GAA0186966.1"/>
    <property type="molecule type" value="Genomic_DNA"/>
</dbReference>
<dbReference type="AlphaFoldDB" id="A0AAV3RYZ5"/>
<proteinExistence type="predicted"/>
<name>A0AAV3RYZ5_LITER</name>
<comment type="caution">
    <text evidence="1">The sequence shown here is derived from an EMBL/GenBank/DDBJ whole genome shotgun (WGS) entry which is preliminary data.</text>
</comment>
<keyword evidence="2" id="KW-1185">Reference proteome</keyword>
<accession>A0AAV3RYZ5</accession>
<organism evidence="1 2">
    <name type="scientific">Lithospermum erythrorhizon</name>
    <name type="common">Purple gromwell</name>
    <name type="synonym">Lithospermum officinale var. erythrorhizon</name>
    <dbReference type="NCBI Taxonomy" id="34254"/>
    <lineage>
        <taxon>Eukaryota</taxon>
        <taxon>Viridiplantae</taxon>
        <taxon>Streptophyta</taxon>
        <taxon>Embryophyta</taxon>
        <taxon>Tracheophyta</taxon>
        <taxon>Spermatophyta</taxon>
        <taxon>Magnoliopsida</taxon>
        <taxon>eudicotyledons</taxon>
        <taxon>Gunneridae</taxon>
        <taxon>Pentapetalae</taxon>
        <taxon>asterids</taxon>
        <taxon>lamiids</taxon>
        <taxon>Boraginales</taxon>
        <taxon>Boraginaceae</taxon>
        <taxon>Boraginoideae</taxon>
        <taxon>Lithospermeae</taxon>
        <taxon>Lithospermum</taxon>
    </lineage>
</organism>